<evidence type="ECO:0000313" key="1">
    <source>
        <dbReference type="Proteomes" id="UP000887579"/>
    </source>
</evidence>
<organism evidence="1 2">
    <name type="scientific">Panagrolaimus sp. ES5</name>
    <dbReference type="NCBI Taxonomy" id="591445"/>
    <lineage>
        <taxon>Eukaryota</taxon>
        <taxon>Metazoa</taxon>
        <taxon>Ecdysozoa</taxon>
        <taxon>Nematoda</taxon>
        <taxon>Chromadorea</taxon>
        <taxon>Rhabditida</taxon>
        <taxon>Tylenchina</taxon>
        <taxon>Panagrolaimomorpha</taxon>
        <taxon>Panagrolaimoidea</taxon>
        <taxon>Panagrolaimidae</taxon>
        <taxon>Panagrolaimus</taxon>
    </lineage>
</organism>
<evidence type="ECO:0000313" key="2">
    <source>
        <dbReference type="WBParaSite" id="ES5_v2.g18253.t1"/>
    </source>
</evidence>
<dbReference type="Proteomes" id="UP000887579">
    <property type="component" value="Unplaced"/>
</dbReference>
<dbReference type="WBParaSite" id="ES5_v2.g18253.t1">
    <property type="protein sequence ID" value="ES5_v2.g18253.t1"/>
    <property type="gene ID" value="ES5_v2.g18253"/>
</dbReference>
<sequence length="484" mass="56003">MDSNETAAAAEQEEDLEKWDFAVALNLYKLGCLKLSTIATRPNEIGMVLETVSSNTGKTFYVMVELKRACVTFVPTEIVTGAIPAMKKVYIIKSETNQVKSLKLIEPKNEILDINDRKLDTVSGFIATFIFRYDGGQKQIEYNVGYERITNVACDFYDDITDSESDSSDSDEEDSSDESVAEGVDENDWKAEFERDVWKSLINFLPHVFYRRLIVPRVLYDCSSRDDTFYTREDIPFIWVPSVFLDAPSWKIPKNVISSICEIPSNKLLRGCHIDKDHILFALCNHSLALYSGTPRHGIFIGRDLDVDRRRFDDRLNSFVVRNAYFVQNPDGIPPRVLVPTGDGFVVNEEFIYCKQHDHLQIFYDKDKFAHLEFGTYGRCSAKYDPELQRYFLETFELSAKKIEPLLDAPDKRVCFRFPVVIKHGFFYNNFFGIISVKPFRICNKTTEYIYASYVGNDQKYQTAFAENEEYLKFIEQRDDSFEF</sequence>
<accession>A0AC34FLS7</accession>
<proteinExistence type="predicted"/>
<protein>
    <submittedName>
        <fullName evidence="2">Uncharacterized protein</fullName>
    </submittedName>
</protein>
<name>A0AC34FLS7_9BILA</name>
<reference evidence="2" key="1">
    <citation type="submission" date="2022-11" db="UniProtKB">
        <authorList>
            <consortium name="WormBaseParasite"/>
        </authorList>
    </citation>
    <scope>IDENTIFICATION</scope>
</reference>